<evidence type="ECO:0000313" key="1">
    <source>
        <dbReference type="EMBL" id="SOD54195.1"/>
    </source>
</evidence>
<keyword evidence="2" id="KW-1185">Reference proteome</keyword>
<evidence type="ECO:0000313" key="2">
    <source>
        <dbReference type="Proteomes" id="UP000219374"/>
    </source>
</evidence>
<accession>A0A286D6B3</accession>
<reference evidence="1 2" key="1">
    <citation type="submission" date="2017-09" db="EMBL/GenBank/DDBJ databases">
        <authorList>
            <person name="Ehlers B."/>
            <person name="Leendertz F.H."/>
        </authorList>
    </citation>
    <scope>NUCLEOTIDE SEQUENCE [LARGE SCALE GENOMIC DNA]</scope>
    <source>
        <strain evidence="1 2">CGMCC 1.10978</strain>
    </source>
</reference>
<dbReference type="OrthoDB" id="7432757at2"/>
<dbReference type="EMBL" id="OCND01000003">
    <property type="protein sequence ID" value="SOD54195.1"/>
    <property type="molecule type" value="Genomic_DNA"/>
</dbReference>
<proteinExistence type="predicted"/>
<dbReference type="RefSeq" id="WP_097121456.1">
    <property type="nucleotide sequence ID" value="NZ_OCND01000003.1"/>
</dbReference>
<protein>
    <submittedName>
        <fullName evidence="1">Thermostable hemolysin</fullName>
    </submittedName>
</protein>
<name>A0A286D6B3_9GAMM</name>
<dbReference type="Proteomes" id="UP000219374">
    <property type="component" value="Unassembled WGS sequence"/>
</dbReference>
<organism evidence="1 2">
    <name type="scientific">Pseudoxanthomonas wuyuanensis</name>
    <dbReference type="NCBI Taxonomy" id="1073196"/>
    <lineage>
        <taxon>Bacteria</taxon>
        <taxon>Pseudomonadati</taxon>
        <taxon>Pseudomonadota</taxon>
        <taxon>Gammaproteobacteria</taxon>
        <taxon>Lysobacterales</taxon>
        <taxon>Lysobacteraceae</taxon>
        <taxon>Pseudoxanthomonas</taxon>
    </lineage>
</organism>
<dbReference type="Pfam" id="PF12261">
    <property type="entry name" value="T_hemolysin"/>
    <property type="match status" value="1"/>
</dbReference>
<sequence length="223" mass="24003">MPPISFAPSPGPARGFAGGLLIEPHDPRRADTEAFIAQAYRSRYGAELSSFLPHLLAYHGEADELHAAVGLRCGTEGGLFVEQYLDVPAEQAIATAIGRPVGRTELVEVGNFGAASAGYARALIVNMTHRLHSAGFRWVLFVATRQLRNAFDRLHLATIELADARPERLAGDHRHWGSYYHAQPKLMFGDIAAGHAYLLRSQGLGDTSSSAQEFSPCVAAGAL</sequence>
<dbReference type="InterPro" id="IPR022050">
    <property type="entry name" value="T_hemolysin"/>
</dbReference>
<dbReference type="AlphaFoldDB" id="A0A286D6B3"/>
<gene>
    <name evidence="1" type="ORF">SAMN06296416_103135</name>
</gene>